<dbReference type="InterPro" id="IPR011600">
    <property type="entry name" value="Pept_C14_caspase"/>
</dbReference>
<comment type="caution">
    <text evidence="4">The sequence shown here is derived from an EMBL/GenBank/DDBJ whole genome shotgun (WGS) entry which is preliminary data.</text>
</comment>
<organism evidence="4 5">
    <name type="scientific">Rhizoctonia solani</name>
    <dbReference type="NCBI Taxonomy" id="456999"/>
    <lineage>
        <taxon>Eukaryota</taxon>
        <taxon>Fungi</taxon>
        <taxon>Dikarya</taxon>
        <taxon>Basidiomycota</taxon>
        <taxon>Agaricomycotina</taxon>
        <taxon>Agaricomycetes</taxon>
        <taxon>Cantharellales</taxon>
        <taxon>Ceratobasidiaceae</taxon>
        <taxon>Rhizoctonia</taxon>
    </lineage>
</organism>
<accession>A0A8H7IEY0</accession>
<feature type="domain" description="Peptidase C14 caspase" evidence="3">
    <location>
        <begin position="121"/>
        <end position="373"/>
    </location>
</feature>
<gene>
    <name evidence="4" type="ORF">RHS01_03512</name>
</gene>
<dbReference type="PANTHER" id="PTHR48104">
    <property type="entry name" value="METACASPASE-4"/>
    <property type="match status" value="1"/>
</dbReference>
<dbReference type="GO" id="GO:0006508">
    <property type="term" value="P:proteolysis"/>
    <property type="evidence" value="ECO:0007669"/>
    <property type="project" value="InterPro"/>
</dbReference>
<proteinExistence type="inferred from homology"/>
<reference evidence="4" key="1">
    <citation type="submission" date="2020-09" db="EMBL/GenBank/DDBJ databases">
        <title>Comparative genome analyses of four rice-infecting Rhizoctonia solani isolates reveal extensive enrichment of homogalacturonan modification genes.</title>
        <authorList>
            <person name="Lee D.-Y."/>
            <person name="Jeon J."/>
            <person name="Kim K.-T."/>
            <person name="Cheong K."/>
            <person name="Song H."/>
            <person name="Choi G."/>
            <person name="Ko J."/>
            <person name="Opiyo S.O."/>
            <person name="Zuo S."/>
            <person name="Madhav S."/>
            <person name="Lee Y.-H."/>
            <person name="Wang G.-L."/>
        </authorList>
    </citation>
    <scope>NUCLEOTIDE SEQUENCE</scope>
    <source>
        <strain evidence="4">AG1-IA B2</strain>
    </source>
</reference>
<feature type="region of interest" description="Disordered" evidence="2">
    <location>
        <begin position="1"/>
        <end position="22"/>
    </location>
</feature>
<feature type="compositionally biased region" description="Polar residues" evidence="2">
    <location>
        <begin position="389"/>
        <end position="399"/>
    </location>
</feature>
<evidence type="ECO:0000313" key="4">
    <source>
        <dbReference type="EMBL" id="KAF8757694.1"/>
    </source>
</evidence>
<feature type="region of interest" description="Disordered" evidence="2">
    <location>
        <begin position="389"/>
        <end position="413"/>
    </location>
</feature>
<dbReference type="AlphaFoldDB" id="A0A8H7IEY0"/>
<protein>
    <submittedName>
        <fullName evidence="4">Peptidase C14</fullName>
    </submittedName>
</protein>
<comment type="similarity">
    <text evidence="1">Belongs to the peptidase C14B family.</text>
</comment>
<evidence type="ECO:0000313" key="5">
    <source>
        <dbReference type="Proteomes" id="UP000614334"/>
    </source>
</evidence>
<dbReference type="EMBL" id="JACYCF010000004">
    <property type="protein sequence ID" value="KAF8757694.1"/>
    <property type="molecule type" value="Genomic_DNA"/>
</dbReference>
<evidence type="ECO:0000259" key="3">
    <source>
        <dbReference type="Pfam" id="PF00656"/>
    </source>
</evidence>
<name>A0A8H7IEY0_9AGAM</name>
<dbReference type="Pfam" id="PF00656">
    <property type="entry name" value="Peptidase_C14"/>
    <property type="match status" value="1"/>
</dbReference>
<evidence type="ECO:0000256" key="1">
    <source>
        <dbReference type="ARBA" id="ARBA00009005"/>
    </source>
</evidence>
<dbReference type="InterPro" id="IPR050452">
    <property type="entry name" value="Metacaspase"/>
</dbReference>
<dbReference type="Gene3D" id="3.40.50.12660">
    <property type="match status" value="2"/>
</dbReference>
<feature type="compositionally biased region" description="Low complexity" evidence="2">
    <location>
        <begin position="1"/>
        <end position="18"/>
    </location>
</feature>
<dbReference type="Proteomes" id="UP000614334">
    <property type="component" value="Unassembled WGS sequence"/>
</dbReference>
<sequence length="738" mass="81732">MSRTSVDSSISPSSPKSPGFANKYTTTYGSPSAGSETFTRVSNCTGKKKAVCVSGQERSTFMTHYEVGHLGSRSELIIKVNVMNFGVVYTTQAILPNSLFVRKPIFIALSVLPINLNRDAEQFGFRKENIVKLTDDTTETHSLPTKENIISAMRWLVEDAKPDDSLFFHFSGHGGQTEDLSGEEIDSYDEVIYPVDFEQNGYIVDDVIHDLIVRPLPAGCRLTALFDCSHSGTSLDLPYVYTSRGKVKEPSRWVDIGQGLRNAGRSTIRGDMKGMIKGFGNMFNSETSFQKRAVRYAKKTRASPADVVAWAACKDFEKSDDVVEHAEVVGAMCYAFIEALRKQPKQSYQELLNNIRDLLYEKHDQKPQLTSSHPITPPFTPADTWNSAMSGNNASQTHPNTDEHTYPGQPHGRRAEYVTEPEDYGLGGGHITLDISSRSSCEQHGLAQDGATFTHEKLATNSTYASDRQACGDQGQHTFSYDQPIHTYHPGKKRALCVSKAFYTVGSGQQLIVIQVGINYVGQSVELQVQFGYEEENIRQLTDSATDPVFYRLGRTSLQECTVIYPLDYEQAGHIVDDEMHEIMVQPLRAGCRLTAIFDVSPALQLHDIGLTIFVIHSAAIRAQLLVRTNLPYTYSTDGKVKEHSQLVETGRGLLSVGKSWARGDMSGAIKGLNDVIRPPTSRQARKQAILRSRQTRCSEADVISWSACKDSEKSDDAFEGHEAVGAMSEILNSDNLE</sequence>
<dbReference type="GO" id="GO:0004197">
    <property type="term" value="F:cysteine-type endopeptidase activity"/>
    <property type="evidence" value="ECO:0007669"/>
    <property type="project" value="InterPro"/>
</dbReference>
<evidence type="ECO:0000256" key="2">
    <source>
        <dbReference type="SAM" id="MobiDB-lite"/>
    </source>
</evidence>
<dbReference type="PANTHER" id="PTHR48104:SF30">
    <property type="entry name" value="METACASPASE-1"/>
    <property type="match status" value="1"/>
</dbReference>
<dbReference type="GO" id="GO:0005737">
    <property type="term" value="C:cytoplasm"/>
    <property type="evidence" value="ECO:0007669"/>
    <property type="project" value="TreeGrafter"/>
</dbReference>